<organism evidence="14 15">
    <name type="scientific">Phycicoccus elongatus Lp2</name>
    <dbReference type="NCBI Taxonomy" id="1193181"/>
    <lineage>
        <taxon>Bacteria</taxon>
        <taxon>Bacillati</taxon>
        <taxon>Actinomycetota</taxon>
        <taxon>Actinomycetes</taxon>
        <taxon>Micrococcales</taxon>
        <taxon>Intrasporangiaceae</taxon>
        <taxon>Phycicoccus</taxon>
    </lineage>
</organism>
<proteinExistence type="inferred from homology"/>
<dbReference type="InterPro" id="IPR027417">
    <property type="entry name" value="P-loop_NTPase"/>
</dbReference>
<dbReference type="Pfam" id="PF00005">
    <property type="entry name" value="ABC_tran"/>
    <property type="match status" value="1"/>
</dbReference>
<feature type="domain" description="ABC transporter" evidence="13">
    <location>
        <begin position="2"/>
        <end position="237"/>
    </location>
</feature>
<dbReference type="PROSITE" id="PS50893">
    <property type="entry name" value="ABC_TRANSPORTER_2"/>
    <property type="match status" value="1"/>
</dbReference>
<dbReference type="STRING" id="1193181.BN10_1230004"/>
<evidence type="ECO:0000313" key="15">
    <source>
        <dbReference type="Proteomes" id="UP000013167"/>
    </source>
</evidence>
<dbReference type="GO" id="GO:0016887">
    <property type="term" value="F:ATP hydrolysis activity"/>
    <property type="evidence" value="ECO:0007669"/>
    <property type="project" value="InterPro"/>
</dbReference>
<dbReference type="SUPFAM" id="SSF52540">
    <property type="entry name" value="P-loop containing nucleoside triphosphate hydrolases"/>
    <property type="match status" value="1"/>
</dbReference>
<dbReference type="HOGENOM" id="CLU_808746_0_0_11"/>
<keyword evidence="12" id="KW-1133">Transmembrane helix</keyword>
<keyword evidence="5 11" id="KW-0547">Nucleotide-binding</keyword>
<dbReference type="PANTHER" id="PTHR24220">
    <property type="entry name" value="IMPORT ATP-BINDING PROTEIN"/>
    <property type="match status" value="1"/>
</dbReference>
<comment type="caution">
    <text evidence="14">The sequence shown here is derived from an EMBL/GenBank/DDBJ whole genome shotgun (WGS) entry which is preliminary data.</text>
</comment>
<dbReference type="eggNOG" id="COG2884">
    <property type="taxonomic scope" value="Bacteria"/>
</dbReference>
<keyword evidence="8 11" id="KW-0131">Cell cycle</keyword>
<sequence length="343" mass="37869">MIRFDHVTKRYAPGAAPALDDVSLEIARGEFAFVVGKSGSGKSTLMRIALREQMPTDGEVMVAGHELRQMSSRQVPRLRREMGAVFQDFRLLPGKTVTQNVAFALQVIGKPRHAIRTLVPETLEMVGLADKGKRLPHELSGGEQQRVAIARAVVNKPQILLADEPTGNLDPATSLGIVRLLDRINRTGTTIVMATHDGAIVDEMRTPGRRARGRSRGPRCRGRHLRPRAYYCRAREPGLARGTGQLGTRSRRGLRCLRLLRVWCLMRLGFILGEIWTGLRRNLSMAVSVVLVTMVSVLFFGLGLLASLQVDDDEGLLVRPGRGLDLAVHRGRSLEPTCDVQAR</sequence>
<keyword evidence="4 11" id="KW-0132">Cell division</keyword>
<dbReference type="InterPro" id="IPR017871">
    <property type="entry name" value="ABC_transporter-like_CS"/>
</dbReference>
<evidence type="ECO:0000256" key="5">
    <source>
        <dbReference type="ARBA" id="ARBA00022741"/>
    </source>
</evidence>
<feature type="transmembrane region" description="Helical" evidence="12">
    <location>
        <begin position="259"/>
        <end position="279"/>
    </location>
</feature>
<evidence type="ECO:0000256" key="1">
    <source>
        <dbReference type="ARBA" id="ARBA00005417"/>
    </source>
</evidence>
<gene>
    <name evidence="11" type="primary">ftsE</name>
    <name evidence="14" type="ORF">BN10_1230004</name>
</gene>
<dbReference type="PANTHER" id="PTHR24220:SF470">
    <property type="entry name" value="CELL DIVISION ATP-BINDING PROTEIN FTSE"/>
    <property type="match status" value="1"/>
</dbReference>
<feature type="transmembrane region" description="Helical" evidence="12">
    <location>
        <begin position="285"/>
        <end position="306"/>
    </location>
</feature>
<dbReference type="GO" id="GO:0005524">
    <property type="term" value="F:ATP binding"/>
    <property type="evidence" value="ECO:0007669"/>
    <property type="project" value="UniProtKB-UniRule"/>
</dbReference>
<reference evidence="14 15" key="1">
    <citation type="journal article" date="2013" name="ISME J.">
        <title>A metabolic model for members of the genus Tetrasphaera involved in enhanced biological phosphorus removal.</title>
        <authorList>
            <person name="Kristiansen R."/>
            <person name="Nguyen H.T.T."/>
            <person name="Saunders A.M."/>
            <person name="Nielsen J.L."/>
            <person name="Wimmer R."/>
            <person name="Le V.Q."/>
            <person name="McIlroy S.J."/>
            <person name="Petrovski S."/>
            <person name="Seviour R.J."/>
            <person name="Calteau A."/>
            <person name="Nielsen K.L."/>
            <person name="Nielsen P.H."/>
        </authorList>
    </citation>
    <scope>NUCLEOTIDE SEQUENCE [LARGE SCALE GENOMIC DNA]</scope>
    <source>
        <strain evidence="14 15">Lp2</strain>
    </source>
</reference>
<keyword evidence="15" id="KW-1185">Reference proteome</keyword>
<evidence type="ECO:0000256" key="3">
    <source>
        <dbReference type="ARBA" id="ARBA00022475"/>
    </source>
</evidence>
<dbReference type="Gene3D" id="3.40.50.300">
    <property type="entry name" value="P-loop containing nucleotide triphosphate hydrolases"/>
    <property type="match status" value="1"/>
</dbReference>
<dbReference type="GO" id="GO:0005886">
    <property type="term" value="C:plasma membrane"/>
    <property type="evidence" value="ECO:0007669"/>
    <property type="project" value="UniProtKB-SubCell"/>
</dbReference>
<dbReference type="SMART" id="SM00382">
    <property type="entry name" value="AAA"/>
    <property type="match status" value="1"/>
</dbReference>
<comment type="subunit">
    <text evidence="10 11">Homodimer. Forms a membrane-associated complex with FtsX.</text>
</comment>
<evidence type="ECO:0000256" key="7">
    <source>
        <dbReference type="ARBA" id="ARBA00023136"/>
    </source>
</evidence>
<keyword evidence="3 11" id="KW-1003">Cell membrane</keyword>
<name>N0DZN5_9MICO</name>
<evidence type="ECO:0000256" key="12">
    <source>
        <dbReference type="SAM" id="Phobius"/>
    </source>
</evidence>
<dbReference type="AlphaFoldDB" id="N0DZN5"/>
<evidence type="ECO:0000256" key="8">
    <source>
        <dbReference type="ARBA" id="ARBA00023306"/>
    </source>
</evidence>
<keyword evidence="7 11" id="KW-0472">Membrane</keyword>
<dbReference type="EMBL" id="CAIZ01000028">
    <property type="protein sequence ID" value="CCH68896.1"/>
    <property type="molecule type" value="Genomic_DNA"/>
</dbReference>
<dbReference type="InterPro" id="IPR003439">
    <property type="entry name" value="ABC_transporter-like_ATP-bd"/>
</dbReference>
<dbReference type="InterPro" id="IPR015854">
    <property type="entry name" value="ABC_transpr_LolD-like"/>
</dbReference>
<evidence type="ECO:0000259" key="13">
    <source>
        <dbReference type="PROSITE" id="PS50893"/>
    </source>
</evidence>
<dbReference type="GO" id="GO:0051301">
    <property type="term" value="P:cell division"/>
    <property type="evidence" value="ECO:0007669"/>
    <property type="project" value="UniProtKB-UniRule"/>
</dbReference>
<dbReference type="FunFam" id="3.40.50.300:FF:000056">
    <property type="entry name" value="Cell division ATP-binding protein FtsE"/>
    <property type="match status" value="1"/>
</dbReference>
<comment type="function">
    <text evidence="9">Part of the ABC transporter FtsEX involved in cellular division. Has ATPase activity.</text>
</comment>
<evidence type="ECO:0000256" key="4">
    <source>
        <dbReference type="ARBA" id="ARBA00022618"/>
    </source>
</evidence>
<dbReference type="InterPro" id="IPR003593">
    <property type="entry name" value="AAA+_ATPase"/>
</dbReference>
<protein>
    <recommendedName>
        <fullName evidence="2 11">Cell division ATP-binding protein FtsE</fullName>
    </recommendedName>
</protein>
<comment type="similarity">
    <text evidence="1 11">Belongs to the ABC transporter superfamily.</text>
</comment>
<dbReference type="Proteomes" id="UP000013167">
    <property type="component" value="Unassembled WGS sequence"/>
</dbReference>
<evidence type="ECO:0000256" key="10">
    <source>
        <dbReference type="ARBA" id="ARBA00063837"/>
    </source>
</evidence>
<evidence type="ECO:0000313" key="14">
    <source>
        <dbReference type="EMBL" id="CCH68896.1"/>
    </source>
</evidence>
<dbReference type="InterPro" id="IPR005286">
    <property type="entry name" value="Cell_div_FtsE"/>
</dbReference>
<keyword evidence="12" id="KW-0812">Transmembrane</keyword>
<dbReference type="PROSITE" id="PS00211">
    <property type="entry name" value="ABC_TRANSPORTER_1"/>
    <property type="match status" value="1"/>
</dbReference>
<accession>N0DZN5</accession>
<evidence type="ECO:0000256" key="2">
    <source>
        <dbReference type="ARBA" id="ARBA00020019"/>
    </source>
</evidence>
<evidence type="ECO:0000256" key="6">
    <source>
        <dbReference type="ARBA" id="ARBA00022840"/>
    </source>
</evidence>
<evidence type="ECO:0000256" key="9">
    <source>
        <dbReference type="ARBA" id="ARBA00054718"/>
    </source>
</evidence>
<keyword evidence="6 11" id="KW-0067">ATP-binding</keyword>
<dbReference type="NCBIfam" id="TIGR02673">
    <property type="entry name" value="FtsE"/>
    <property type="match status" value="1"/>
</dbReference>
<comment type="subcellular location">
    <subcellularLocation>
        <location evidence="11">Cell membrane</location>
        <topology evidence="11">Peripheral membrane protein</topology>
        <orientation evidence="11">Cytoplasmic side</orientation>
    </subcellularLocation>
</comment>
<evidence type="ECO:0000256" key="11">
    <source>
        <dbReference type="RuleBase" id="RU365094"/>
    </source>
</evidence>
<dbReference type="GO" id="GO:0022857">
    <property type="term" value="F:transmembrane transporter activity"/>
    <property type="evidence" value="ECO:0007669"/>
    <property type="project" value="TreeGrafter"/>
</dbReference>